<comment type="cofactor">
    <cofactor evidence="3">
        <name>Zn(2+)</name>
        <dbReference type="ChEBI" id="CHEBI:29105"/>
    </cofactor>
    <text evidence="3">Binds 1 divalent metal cation per subunit.</text>
</comment>
<sequence>MTVPVSHHYEDVPSAGTARLATDVSHYLSEGPVWDGIRERILWVDIVSGTVHSGRLRPDGTIRVEERYHFPDTAGAVAVAETGELVVAGTHRLYFRSVDGAIRAGAELISGRERRFNDGKPDPRGRFVVGTLGPGGEQLMRVDGDEVTVIDDDLGLSNGLAWSTDGSRFHSIDTTNRRIHVRDYDAVTGSIGRRELFRQFEHGAPDGMTTDADDHLWVAMWGEGCVLRISPTGRIVARIDVPAPHTSCAQFAGPDLETLVITTATEHLTAEQLRASPLSGRLFTVTPGVRGHPPYLWNGRTQRHA</sequence>
<dbReference type="PANTHER" id="PTHR10907:SF47">
    <property type="entry name" value="REGUCALCIN"/>
    <property type="match status" value="1"/>
</dbReference>
<feature type="binding site" evidence="3">
    <location>
        <position position="117"/>
    </location>
    <ligand>
        <name>substrate</name>
    </ligand>
</feature>
<keyword evidence="3" id="KW-0479">Metal-binding</keyword>
<dbReference type="InterPro" id="IPR011042">
    <property type="entry name" value="6-blade_b-propeller_TolB-like"/>
</dbReference>
<keyword evidence="3" id="KW-0862">Zinc</keyword>
<dbReference type="EMBL" id="JACCBV010000001">
    <property type="protein sequence ID" value="NYE21499.1"/>
    <property type="molecule type" value="Genomic_DNA"/>
</dbReference>
<dbReference type="GO" id="GO:0004341">
    <property type="term" value="F:gluconolactonase activity"/>
    <property type="evidence" value="ECO:0007669"/>
    <property type="project" value="TreeGrafter"/>
</dbReference>
<dbReference type="Gene3D" id="2.120.10.30">
    <property type="entry name" value="TolB, C-terminal domain"/>
    <property type="match status" value="1"/>
</dbReference>
<feature type="active site" description="Proton donor/acceptor" evidence="2">
    <location>
        <position position="206"/>
    </location>
</feature>
<keyword evidence="6" id="KW-1185">Reference proteome</keyword>
<dbReference type="InterPro" id="IPR013658">
    <property type="entry name" value="SGL"/>
</dbReference>
<reference evidence="5 6" key="1">
    <citation type="submission" date="2020-07" db="EMBL/GenBank/DDBJ databases">
        <title>Sequencing the genomes of 1000 actinobacteria strains.</title>
        <authorList>
            <person name="Klenk H.-P."/>
        </authorList>
    </citation>
    <scope>NUCLEOTIDE SEQUENCE [LARGE SCALE GENOMIC DNA]</scope>
    <source>
        <strain evidence="5 6">DSM 24662</strain>
    </source>
</reference>
<dbReference type="Pfam" id="PF08450">
    <property type="entry name" value="SGL"/>
    <property type="match status" value="1"/>
</dbReference>
<dbReference type="GO" id="GO:0005509">
    <property type="term" value="F:calcium ion binding"/>
    <property type="evidence" value="ECO:0007669"/>
    <property type="project" value="TreeGrafter"/>
</dbReference>
<feature type="binding site" evidence="3">
    <location>
        <position position="30"/>
    </location>
    <ligand>
        <name>a divalent metal cation</name>
        <dbReference type="ChEBI" id="CHEBI:60240"/>
    </ligand>
</feature>
<name>A0A7Y9GRP8_9MICO</name>
<comment type="similarity">
    <text evidence="1">Belongs to the SMP-30/CGR1 family.</text>
</comment>
<organism evidence="5 6">
    <name type="scientific">Microbacterium immunditiarum</name>
    <dbReference type="NCBI Taxonomy" id="337480"/>
    <lineage>
        <taxon>Bacteria</taxon>
        <taxon>Bacillati</taxon>
        <taxon>Actinomycetota</taxon>
        <taxon>Actinomycetes</taxon>
        <taxon>Micrococcales</taxon>
        <taxon>Microbacteriaceae</taxon>
        <taxon>Microbacterium</taxon>
    </lineage>
</organism>
<feature type="domain" description="SMP-30/Gluconolactonase/LRE-like region" evidence="4">
    <location>
        <begin position="28"/>
        <end position="265"/>
    </location>
</feature>
<evidence type="ECO:0000256" key="3">
    <source>
        <dbReference type="PIRSR" id="PIRSR605511-2"/>
    </source>
</evidence>
<protein>
    <submittedName>
        <fullName evidence="5">Sugar lactone lactonase YvrE</fullName>
    </submittedName>
</protein>
<feature type="binding site" evidence="3">
    <location>
        <position position="115"/>
    </location>
    <ligand>
        <name>substrate</name>
    </ligand>
</feature>
<gene>
    <name evidence="5" type="ORF">BJ991_003527</name>
</gene>
<feature type="binding site" evidence="3">
    <location>
        <position position="158"/>
    </location>
    <ligand>
        <name>a divalent metal cation</name>
        <dbReference type="ChEBI" id="CHEBI:60240"/>
    </ligand>
</feature>
<dbReference type="Proteomes" id="UP000576969">
    <property type="component" value="Unassembled WGS sequence"/>
</dbReference>
<dbReference type="PANTHER" id="PTHR10907">
    <property type="entry name" value="REGUCALCIN"/>
    <property type="match status" value="1"/>
</dbReference>
<evidence type="ECO:0000256" key="2">
    <source>
        <dbReference type="PIRSR" id="PIRSR605511-1"/>
    </source>
</evidence>
<dbReference type="InterPro" id="IPR005511">
    <property type="entry name" value="SMP-30"/>
</dbReference>
<feature type="binding site" evidence="3">
    <location>
        <position position="206"/>
    </location>
    <ligand>
        <name>a divalent metal cation</name>
        <dbReference type="ChEBI" id="CHEBI:60240"/>
    </ligand>
</feature>
<evidence type="ECO:0000313" key="5">
    <source>
        <dbReference type="EMBL" id="NYE21499.1"/>
    </source>
</evidence>
<proteinExistence type="inferred from homology"/>
<dbReference type="AlphaFoldDB" id="A0A7Y9GRP8"/>
<evidence type="ECO:0000313" key="6">
    <source>
        <dbReference type="Proteomes" id="UP000576969"/>
    </source>
</evidence>
<dbReference type="SUPFAM" id="SSF63829">
    <property type="entry name" value="Calcium-dependent phosphotriesterase"/>
    <property type="match status" value="1"/>
</dbReference>
<dbReference type="PRINTS" id="PR01790">
    <property type="entry name" value="SMP30FAMILY"/>
</dbReference>
<accession>A0A7Y9GRP8</accession>
<evidence type="ECO:0000256" key="1">
    <source>
        <dbReference type="ARBA" id="ARBA00008853"/>
    </source>
</evidence>
<comment type="caution">
    <text evidence="5">The sequence shown here is derived from an EMBL/GenBank/DDBJ whole genome shotgun (WGS) entry which is preliminary data.</text>
</comment>
<dbReference type="GO" id="GO:0019853">
    <property type="term" value="P:L-ascorbic acid biosynthetic process"/>
    <property type="evidence" value="ECO:0007669"/>
    <property type="project" value="TreeGrafter"/>
</dbReference>
<evidence type="ECO:0000259" key="4">
    <source>
        <dbReference type="Pfam" id="PF08450"/>
    </source>
</evidence>